<dbReference type="GO" id="GO:0045121">
    <property type="term" value="C:membrane raft"/>
    <property type="evidence" value="ECO:0007669"/>
    <property type="project" value="UniProtKB-SubCell"/>
</dbReference>
<dbReference type="InterPro" id="IPR011123">
    <property type="entry name" value="Y_Y_Y"/>
</dbReference>
<evidence type="ECO:0000256" key="8">
    <source>
        <dbReference type="ARBA" id="ARBA00022741"/>
    </source>
</evidence>
<dbReference type="PANTHER" id="PTHR43547">
    <property type="entry name" value="TWO-COMPONENT HISTIDINE KINASE"/>
    <property type="match status" value="1"/>
</dbReference>
<evidence type="ECO:0000256" key="9">
    <source>
        <dbReference type="ARBA" id="ARBA00022777"/>
    </source>
</evidence>
<feature type="transmembrane region" description="Helical" evidence="13">
    <location>
        <begin position="749"/>
        <end position="768"/>
    </location>
</feature>
<keyword evidence="12 13" id="KW-0472">Membrane</keyword>
<dbReference type="InterPro" id="IPR036890">
    <property type="entry name" value="HATPase_C_sf"/>
</dbReference>
<keyword evidence="13" id="KW-1133">Transmembrane helix</keyword>
<dbReference type="CDD" id="cd00082">
    <property type="entry name" value="HisKA"/>
    <property type="match status" value="1"/>
</dbReference>
<dbReference type="InterPro" id="IPR036097">
    <property type="entry name" value="HisK_dim/P_sf"/>
</dbReference>
<keyword evidence="6" id="KW-0597">Phosphoprotein</keyword>
<dbReference type="AlphaFoldDB" id="A0A934VSU4"/>
<evidence type="ECO:0000256" key="12">
    <source>
        <dbReference type="ARBA" id="ARBA00023136"/>
    </source>
</evidence>
<keyword evidence="16" id="KW-1185">Reference proteome</keyword>
<evidence type="ECO:0000256" key="13">
    <source>
        <dbReference type="SAM" id="Phobius"/>
    </source>
</evidence>
<dbReference type="Gene3D" id="2.60.40.10">
    <property type="entry name" value="Immunoglobulins"/>
    <property type="match status" value="1"/>
</dbReference>
<keyword evidence="11" id="KW-0902">Two-component regulatory system</keyword>
<dbReference type="SUPFAM" id="SSF55874">
    <property type="entry name" value="ATPase domain of HSP90 chaperone/DNA topoisomerase II/histidine kinase"/>
    <property type="match status" value="1"/>
</dbReference>
<evidence type="ECO:0000313" key="16">
    <source>
        <dbReference type="Proteomes" id="UP000617628"/>
    </source>
</evidence>
<evidence type="ECO:0000256" key="10">
    <source>
        <dbReference type="ARBA" id="ARBA00022840"/>
    </source>
</evidence>
<proteinExistence type="predicted"/>
<dbReference type="Gene3D" id="2.130.10.10">
    <property type="entry name" value="YVTN repeat-like/Quinoprotein amine dehydrogenase"/>
    <property type="match status" value="3"/>
</dbReference>
<accession>A0A934VSU4</accession>
<dbReference type="PROSITE" id="PS50109">
    <property type="entry name" value="HIS_KIN"/>
    <property type="match status" value="1"/>
</dbReference>
<reference evidence="15" key="1">
    <citation type="submission" date="2021-01" db="EMBL/GenBank/DDBJ databases">
        <title>Modified the classification status of verrucomicrobia.</title>
        <authorList>
            <person name="Feng X."/>
        </authorList>
    </citation>
    <scope>NUCLEOTIDE SEQUENCE</scope>
    <source>
        <strain evidence="15">KCTC 13126</strain>
    </source>
</reference>
<dbReference type="FunFam" id="2.60.40.10:FF:000791">
    <property type="entry name" value="Two-component system sensor histidine kinase/response regulator"/>
    <property type="match status" value="1"/>
</dbReference>
<dbReference type="SUPFAM" id="SSF47384">
    <property type="entry name" value="Homodimeric domain of signal transducing histidine kinase"/>
    <property type="match status" value="1"/>
</dbReference>
<dbReference type="EC" id="2.7.13.3" evidence="4"/>
<evidence type="ECO:0000256" key="1">
    <source>
        <dbReference type="ARBA" id="ARBA00000085"/>
    </source>
</evidence>
<keyword evidence="7" id="KW-0808">Transferase</keyword>
<evidence type="ECO:0000256" key="5">
    <source>
        <dbReference type="ARBA" id="ARBA00022475"/>
    </source>
</evidence>
<dbReference type="GO" id="GO:0005886">
    <property type="term" value="C:plasma membrane"/>
    <property type="evidence" value="ECO:0007669"/>
    <property type="project" value="UniProtKB-SubCell"/>
</dbReference>
<protein>
    <recommendedName>
        <fullName evidence="4">histidine kinase</fullName>
        <ecNumber evidence="4">2.7.13.3</ecNumber>
    </recommendedName>
</protein>
<dbReference type="FunFam" id="1.10.287.130:FF:000001">
    <property type="entry name" value="Two-component sensor histidine kinase"/>
    <property type="match status" value="1"/>
</dbReference>
<dbReference type="PRINTS" id="PR00344">
    <property type="entry name" value="BCTRLSENSOR"/>
</dbReference>
<keyword evidence="10" id="KW-0067">ATP-binding</keyword>
<keyword evidence="13" id="KW-0812">Transmembrane</keyword>
<dbReference type="EMBL" id="JAENIL010000039">
    <property type="protein sequence ID" value="MBK1879023.1"/>
    <property type="molecule type" value="Genomic_DNA"/>
</dbReference>
<dbReference type="SMART" id="SM00388">
    <property type="entry name" value="HisKA"/>
    <property type="match status" value="1"/>
</dbReference>
<dbReference type="Pfam" id="PF07495">
    <property type="entry name" value="Y_Y_Y"/>
    <property type="match status" value="1"/>
</dbReference>
<evidence type="ECO:0000259" key="14">
    <source>
        <dbReference type="PROSITE" id="PS50109"/>
    </source>
</evidence>
<gene>
    <name evidence="15" type="ORF">JIN87_19215</name>
</gene>
<dbReference type="Proteomes" id="UP000617628">
    <property type="component" value="Unassembled WGS sequence"/>
</dbReference>
<comment type="caution">
    <text evidence="15">The sequence shown here is derived from an EMBL/GenBank/DDBJ whole genome shotgun (WGS) entry which is preliminary data.</text>
</comment>
<keyword evidence="9" id="KW-0418">Kinase</keyword>
<evidence type="ECO:0000256" key="2">
    <source>
        <dbReference type="ARBA" id="ARBA00004236"/>
    </source>
</evidence>
<sequence>MSNARDLHRDQEGYLWIANNIDGLVKFDGYEAIKYTHDPNRPGTLSSNIITQIHVDQAGNVWAGSDKGLNRYTPEHDSFTLYQHARGNPQSLGGHLVERISESDDGTLWVLTEHSLNRYHPENDTFSAFSLSPKQKKQGHRFTDFVIDAKGRCWLLESFENLWRLDFETGKFSKQKLFDHNEKSRKRFHRDSQDTLWIGTRNFGLYELDPDSMTLKTFPIANDGSGPNGSGVTDFVEYPTGRLLLAVDGAGLNILDLQTRRFSYQHAAPGYSLSSNGVKALHSDKDGILYIGHTRTGIDVHNPHSGRFETFRKNPERLETSLTHNVVGSLFEADDGKILIGTGGGGISIFDPVSKQTVNITESPGGLRTNIIRKIDQSSDGLFWISTWDGGAHVGRFQDGKFIPDPGKSEKLLKYGKKRQWDIEVDRKDRIWICDTSSRIYLLDSNAELIDTFLPPDIGSSFFNPIVTELPSGDIFISSLNAVYRFDESSRVLSHFASTKRATVVSGYENGDVIYVGTVSDGLLVFDNSGNKIDQFNQDDGLPSNHIRSLQIAESNQLWVGSLDGLSNINTAQRKIRNYDVNDGLQGNQFHIDSSCKTKEGILYFGGTNGFSRFDPRNEVTNPILPSVQIDQISVFGKPLDFRAKDSPISQHPSTIQRLELDWKQNFIGFHFKGVTMTNPQRTQYAYKLEGLGNDWTYVDSNQRFANYTNLPSGEYRFHVKAANNDGLWTEEAKTISISIIPPFWKRSWFYILASVFVIASSYTFISYRERRLRRDRKKLSLLVREQTEELRLHKVNLEKTVETRTLELITAKEKAEEANELKSQFIANLSHEIRTPLNAVVGFSNLIKETDLDEETRNSYIDIIDDNSQQLVQLIEDILDYSTLTANQLTVFPKEFPLNELVENVHQTYQLQAEERSLKFCTQHFLQSENVIIYSDRTRIKQIIDNLLNNALKFTEEGIIELIVSKSHDRVAFSIRDSGRGIPEESIEMIFDKFVKLSEDHNAARRGVGLGLAISKQLAERLGGSLHVDSTYGAGSTFTFEIPIRLESPAT</sequence>
<evidence type="ECO:0000313" key="15">
    <source>
        <dbReference type="EMBL" id="MBK1879023.1"/>
    </source>
</evidence>
<evidence type="ECO:0000256" key="7">
    <source>
        <dbReference type="ARBA" id="ARBA00022679"/>
    </source>
</evidence>
<keyword evidence="5" id="KW-1003">Cell membrane</keyword>
<dbReference type="InterPro" id="IPR004358">
    <property type="entry name" value="Sig_transdc_His_kin-like_C"/>
</dbReference>
<dbReference type="Pfam" id="PF02518">
    <property type="entry name" value="HATPase_c"/>
    <property type="match status" value="1"/>
</dbReference>
<evidence type="ECO:0000256" key="3">
    <source>
        <dbReference type="ARBA" id="ARBA00004314"/>
    </source>
</evidence>
<dbReference type="PANTHER" id="PTHR43547:SF2">
    <property type="entry name" value="HYBRID SIGNAL TRANSDUCTION HISTIDINE KINASE C"/>
    <property type="match status" value="1"/>
</dbReference>
<dbReference type="GO" id="GO:0005524">
    <property type="term" value="F:ATP binding"/>
    <property type="evidence" value="ECO:0007669"/>
    <property type="project" value="UniProtKB-KW"/>
</dbReference>
<comment type="subcellular location">
    <subcellularLocation>
        <location evidence="2">Cell membrane</location>
    </subcellularLocation>
    <subcellularLocation>
        <location evidence="3">Membrane raft</location>
        <topology evidence="3">Multi-pass membrane protein</topology>
    </subcellularLocation>
</comment>
<dbReference type="InterPro" id="IPR005467">
    <property type="entry name" value="His_kinase_dom"/>
</dbReference>
<dbReference type="InterPro" id="IPR011047">
    <property type="entry name" value="Quinoprotein_ADH-like_sf"/>
</dbReference>
<name>A0A934VSU4_9BACT</name>
<dbReference type="GO" id="GO:0000155">
    <property type="term" value="F:phosphorelay sensor kinase activity"/>
    <property type="evidence" value="ECO:0007669"/>
    <property type="project" value="InterPro"/>
</dbReference>
<comment type="catalytic activity">
    <reaction evidence="1">
        <text>ATP + protein L-histidine = ADP + protein N-phospho-L-histidine.</text>
        <dbReference type="EC" id="2.7.13.3"/>
    </reaction>
</comment>
<dbReference type="FunFam" id="3.30.565.10:FF:000023">
    <property type="entry name" value="PAS domain-containing sensor histidine kinase"/>
    <property type="match status" value="1"/>
</dbReference>
<evidence type="ECO:0000256" key="4">
    <source>
        <dbReference type="ARBA" id="ARBA00012438"/>
    </source>
</evidence>
<dbReference type="InterPro" id="IPR003661">
    <property type="entry name" value="HisK_dim/P_dom"/>
</dbReference>
<dbReference type="SUPFAM" id="SSF50998">
    <property type="entry name" value="Quinoprotein alcohol dehydrogenase-like"/>
    <property type="match status" value="1"/>
</dbReference>
<feature type="domain" description="Histidine kinase" evidence="14">
    <location>
        <begin position="829"/>
        <end position="1047"/>
    </location>
</feature>
<dbReference type="InterPro" id="IPR013783">
    <property type="entry name" value="Ig-like_fold"/>
</dbReference>
<keyword evidence="8" id="KW-0547">Nucleotide-binding</keyword>
<dbReference type="InterPro" id="IPR015943">
    <property type="entry name" value="WD40/YVTN_repeat-like_dom_sf"/>
</dbReference>
<dbReference type="SMART" id="SM00387">
    <property type="entry name" value="HATPase_c"/>
    <property type="match status" value="1"/>
</dbReference>
<organism evidence="15 16">
    <name type="scientific">Pelagicoccus mobilis</name>
    <dbReference type="NCBI Taxonomy" id="415221"/>
    <lineage>
        <taxon>Bacteria</taxon>
        <taxon>Pseudomonadati</taxon>
        <taxon>Verrucomicrobiota</taxon>
        <taxon>Opitutia</taxon>
        <taxon>Puniceicoccales</taxon>
        <taxon>Pelagicoccaceae</taxon>
        <taxon>Pelagicoccus</taxon>
    </lineage>
</organism>
<dbReference type="Gene3D" id="3.30.565.10">
    <property type="entry name" value="Histidine kinase-like ATPase, C-terminal domain"/>
    <property type="match status" value="1"/>
</dbReference>
<dbReference type="Pfam" id="PF00512">
    <property type="entry name" value="HisKA"/>
    <property type="match status" value="1"/>
</dbReference>
<evidence type="ECO:0000256" key="11">
    <source>
        <dbReference type="ARBA" id="ARBA00023012"/>
    </source>
</evidence>
<dbReference type="InterPro" id="IPR003594">
    <property type="entry name" value="HATPase_dom"/>
</dbReference>
<dbReference type="CDD" id="cd16922">
    <property type="entry name" value="HATPase_EvgS-ArcB-TorS-like"/>
    <property type="match status" value="1"/>
</dbReference>
<evidence type="ECO:0000256" key="6">
    <source>
        <dbReference type="ARBA" id="ARBA00022553"/>
    </source>
</evidence>
<dbReference type="Gene3D" id="1.10.287.130">
    <property type="match status" value="1"/>
</dbReference>